<evidence type="ECO:0000259" key="3">
    <source>
        <dbReference type="Pfam" id="PF19305"/>
    </source>
</evidence>
<protein>
    <submittedName>
        <fullName evidence="4">Uncharacterized protein</fullName>
    </submittedName>
</protein>
<dbReference type="InterPro" id="IPR005656">
    <property type="entry name" value="MmgE_PrpD"/>
</dbReference>
<accession>A0AA39X7I0</accession>
<dbReference type="EMBL" id="JAULSR010000002">
    <property type="protein sequence ID" value="KAK0628749.1"/>
    <property type="molecule type" value="Genomic_DNA"/>
</dbReference>
<evidence type="ECO:0000313" key="4">
    <source>
        <dbReference type="EMBL" id="KAK0628749.1"/>
    </source>
</evidence>
<feature type="domain" description="MmgE/PrpD N-terminal" evidence="2">
    <location>
        <begin position="24"/>
        <end position="283"/>
    </location>
</feature>
<gene>
    <name evidence="4" type="ORF">B0T17DRAFT_486798</name>
</gene>
<comment type="caution">
    <text evidence="4">The sequence shown here is derived from an EMBL/GenBank/DDBJ whole genome shotgun (WGS) entry which is preliminary data.</text>
</comment>
<dbReference type="PANTHER" id="PTHR16943">
    <property type="entry name" value="2-METHYLCITRATE DEHYDRATASE-RELATED"/>
    <property type="match status" value="1"/>
</dbReference>
<dbReference type="InterPro" id="IPR045336">
    <property type="entry name" value="MmgE_PrpD_N"/>
</dbReference>
<dbReference type="PANTHER" id="PTHR16943:SF8">
    <property type="entry name" value="2-METHYLCITRATE DEHYDRATASE"/>
    <property type="match status" value="1"/>
</dbReference>
<dbReference type="Gene3D" id="1.10.4100.10">
    <property type="entry name" value="2-methylcitrate dehydratase PrpD"/>
    <property type="match status" value="1"/>
</dbReference>
<dbReference type="InterPro" id="IPR036148">
    <property type="entry name" value="MmgE/PrpD_sf"/>
</dbReference>
<dbReference type="SUPFAM" id="SSF103378">
    <property type="entry name" value="2-methylcitrate dehydratase PrpD"/>
    <property type="match status" value="1"/>
</dbReference>
<keyword evidence="5" id="KW-1185">Reference proteome</keyword>
<organism evidence="4 5">
    <name type="scientific">Bombardia bombarda</name>
    <dbReference type="NCBI Taxonomy" id="252184"/>
    <lineage>
        <taxon>Eukaryota</taxon>
        <taxon>Fungi</taxon>
        <taxon>Dikarya</taxon>
        <taxon>Ascomycota</taxon>
        <taxon>Pezizomycotina</taxon>
        <taxon>Sordariomycetes</taxon>
        <taxon>Sordariomycetidae</taxon>
        <taxon>Sordariales</taxon>
        <taxon>Lasiosphaeriaceae</taxon>
        <taxon>Bombardia</taxon>
    </lineage>
</organism>
<proteinExistence type="inferred from homology"/>
<comment type="similarity">
    <text evidence="1">Belongs to the PrpD family.</text>
</comment>
<sequence length="508" mass="54576">MVAKHSTDVVVDETNDENSGVTAALCNWIVTLNKDDIPHAVLERAKHLILDGIACGLVGAHVPWSEKAADAILDYEPDGQCSVIGYDEKLSPLAAAVLNGAFIQATELDDYHSVAPLHSASVVLPALFAAAQVKANPRKSRFQNSNGVYAAATVSGLDFLIAAIVGFETGPRSGLAMYGGQLLTRGWHSGPVFGCPASAAASSRLLGLSADDTESAIGIACTQAGGLMAAQYEGMIKRVQHAFAARNGLFGALLARNGYVGIKKVFERRYGGFLSMFSQGNGMTPQYDVREVAAGLGETWHTNTNIRVKLHACVGGCHGQIEAIAALQKAHPERFAAENLARIKSITVGLSGPIFAHDGWEPHERPLSATGAQMNAAYIGATQLVDGQVLIAEFANDRLNRDEVWDLVYKTKCYHDKQFDKPNHACGARVVVEFEDSLVVEETLQMPRGFSPPITDDEIRDKYRKLAVSAVDQERMNKIEALVLGLENVDDVSVLLQLFAAPTRRVLG</sequence>
<dbReference type="GO" id="GO:0016829">
    <property type="term" value="F:lyase activity"/>
    <property type="evidence" value="ECO:0007669"/>
    <property type="project" value="InterPro"/>
</dbReference>
<reference evidence="4" key="1">
    <citation type="submission" date="2023-06" db="EMBL/GenBank/DDBJ databases">
        <title>Genome-scale phylogeny and comparative genomics of the fungal order Sordariales.</title>
        <authorList>
            <consortium name="Lawrence Berkeley National Laboratory"/>
            <person name="Hensen N."/>
            <person name="Bonometti L."/>
            <person name="Westerberg I."/>
            <person name="Brannstrom I.O."/>
            <person name="Guillou S."/>
            <person name="Cros-Aarteil S."/>
            <person name="Calhoun S."/>
            <person name="Haridas S."/>
            <person name="Kuo A."/>
            <person name="Mondo S."/>
            <person name="Pangilinan J."/>
            <person name="Riley R."/>
            <person name="LaButti K."/>
            <person name="Andreopoulos B."/>
            <person name="Lipzen A."/>
            <person name="Chen C."/>
            <person name="Yanf M."/>
            <person name="Daum C."/>
            <person name="Ng V."/>
            <person name="Clum A."/>
            <person name="Steindorff A."/>
            <person name="Ohm R."/>
            <person name="Martin F."/>
            <person name="Silar P."/>
            <person name="Natvig D."/>
            <person name="Lalanne C."/>
            <person name="Gautier V."/>
            <person name="Ament-velasquez S.L."/>
            <person name="Kruys A."/>
            <person name="Hutchinson M.I."/>
            <person name="Powell A.J."/>
            <person name="Barry K."/>
            <person name="Miller A.N."/>
            <person name="Grigoriev I.V."/>
            <person name="Debuchy R."/>
            <person name="Gladieux P."/>
            <person name="Thoren M.H."/>
            <person name="Johannesson H."/>
        </authorList>
    </citation>
    <scope>NUCLEOTIDE SEQUENCE</scope>
    <source>
        <strain evidence="4">SMH3391-2</strain>
    </source>
</reference>
<name>A0AA39X7I0_9PEZI</name>
<feature type="domain" description="MmgE/PrpD C-terminal" evidence="3">
    <location>
        <begin position="311"/>
        <end position="484"/>
    </location>
</feature>
<dbReference type="Pfam" id="PF19305">
    <property type="entry name" value="MmgE_PrpD_C"/>
    <property type="match status" value="1"/>
</dbReference>
<evidence type="ECO:0000313" key="5">
    <source>
        <dbReference type="Proteomes" id="UP001174934"/>
    </source>
</evidence>
<evidence type="ECO:0000256" key="1">
    <source>
        <dbReference type="ARBA" id="ARBA00006174"/>
    </source>
</evidence>
<dbReference type="InterPro" id="IPR042183">
    <property type="entry name" value="MmgE/PrpD_sf_1"/>
</dbReference>
<dbReference type="Pfam" id="PF03972">
    <property type="entry name" value="MmgE_PrpD_N"/>
    <property type="match status" value="1"/>
</dbReference>
<dbReference type="InterPro" id="IPR045337">
    <property type="entry name" value="MmgE_PrpD_C"/>
</dbReference>
<evidence type="ECO:0000259" key="2">
    <source>
        <dbReference type="Pfam" id="PF03972"/>
    </source>
</evidence>
<dbReference type="AlphaFoldDB" id="A0AA39X7I0"/>
<dbReference type="Proteomes" id="UP001174934">
    <property type="component" value="Unassembled WGS sequence"/>
</dbReference>